<dbReference type="SMART" id="SM00248">
    <property type="entry name" value="ANK"/>
    <property type="match status" value="11"/>
</dbReference>
<dbReference type="GO" id="GO:0071356">
    <property type="term" value="P:cellular response to tumor necrosis factor"/>
    <property type="evidence" value="ECO:0007669"/>
    <property type="project" value="TreeGrafter"/>
</dbReference>
<dbReference type="Pfam" id="PF12796">
    <property type="entry name" value="Ank_2"/>
    <property type="match status" value="3"/>
</dbReference>
<dbReference type="InterPro" id="IPR051070">
    <property type="entry name" value="NF-kappa-B_inhibitor"/>
</dbReference>
<organism evidence="4 5">
    <name type="scientific">Macrostomum lignano</name>
    <dbReference type="NCBI Taxonomy" id="282301"/>
    <lineage>
        <taxon>Eukaryota</taxon>
        <taxon>Metazoa</taxon>
        <taxon>Spiralia</taxon>
        <taxon>Lophotrochozoa</taxon>
        <taxon>Platyhelminthes</taxon>
        <taxon>Rhabditophora</taxon>
        <taxon>Macrostomorpha</taxon>
        <taxon>Macrostomida</taxon>
        <taxon>Macrostomidae</taxon>
        <taxon>Macrostomum</taxon>
    </lineage>
</organism>
<evidence type="ECO:0000313" key="5">
    <source>
        <dbReference type="WBParaSite" id="maker-uti_cns_0007376-snap-gene-0.8-mRNA-1"/>
    </source>
</evidence>
<dbReference type="PANTHER" id="PTHR46680:SF3">
    <property type="entry name" value="NF-KAPPA-B INHIBITOR CACTUS"/>
    <property type="match status" value="1"/>
</dbReference>
<evidence type="ECO:0000256" key="2">
    <source>
        <dbReference type="ARBA" id="ARBA00023043"/>
    </source>
</evidence>
<proteinExistence type="predicted"/>
<dbReference type="AlphaFoldDB" id="A0A1I8HPU4"/>
<accession>A0A1I8HPU4</accession>
<keyword evidence="1" id="KW-0677">Repeat</keyword>
<dbReference type="PANTHER" id="PTHR46680">
    <property type="entry name" value="NF-KAPPA-B INHIBITOR ALPHA"/>
    <property type="match status" value="1"/>
</dbReference>
<dbReference type="InterPro" id="IPR002110">
    <property type="entry name" value="Ankyrin_rpt"/>
</dbReference>
<keyword evidence="4" id="KW-1185">Reference proteome</keyword>
<dbReference type="InterPro" id="IPR036770">
    <property type="entry name" value="Ankyrin_rpt-contain_sf"/>
</dbReference>
<feature type="repeat" description="ANK" evidence="3">
    <location>
        <begin position="455"/>
        <end position="487"/>
    </location>
</feature>
<name>A0A1I8HPU4_9PLAT</name>
<feature type="repeat" description="ANK" evidence="3">
    <location>
        <begin position="318"/>
        <end position="350"/>
    </location>
</feature>
<evidence type="ECO:0000313" key="4">
    <source>
        <dbReference type="Proteomes" id="UP000095280"/>
    </source>
</evidence>
<reference evidence="5" key="1">
    <citation type="submission" date="2016-11" db="UniProtKB">
        <authorList>
            <consortium name="WormBaseParasite"/>
        </authorList>
    </citation>
    <scope>IDENTIFICATION</scope>
</reference>
<dbReference type="GO" id="GO:0051059">
    <property type="term" value="F:NF-kappaB binding"/>
    <property type="evidence" value="ECO:0007669"/>
    <property type="project" value="TreeGrafter"/>
</dbReference>
<dbReference type="Gene3D" id="1.25.40.20">
    <property type="entry name" value="Ankyrin repeat-containing domain"/>
    <property type="match status" value="3"/>
</dbReference>
<dbReference type="WBParaSite" id="maker-uti_cns_0007376-snap-gene-0.8-mRNA-1">
    <property type="protein sequence ID" value="maker-uti_cns_0007376-snap-gene-0.8-mRNA-1"/>
    <property type="gene ID" value="maker-uti_cns_0007376-snap-gene-0.8"/>
</dbReference>
<dbReference type="GO" id="GO:0005829">
    <property type="term" value="C:cytosol"/>
    <property type="evidence" value="ECO:0007669"/>
    <property type="project" value="TreeGrafter"/>
</dbReference>
<dbReference type="Proteomes" id="UP000095280">
    <property type="component" value="Unplaced"/>
</dbReference>
<dbReference type="PROSITE" id="PS50297">
    <property type="entry name" value="ANK_REP_REGION"/>
    <property type="match status" value="2"/>
</dbReference>
<evidence type="ECO:0000256" key="1">
    <source>
        <dbReference type="ARBA" id="ARBA00022737"/>
    </source>
</evidence>
<dbReference type="SUPFAM" id="SSF48403">
    <property type="entry name" value="Ankyrin repeat"/>
    <property type="match status" value="2"/>
</dbReference>
<dbReference type="PROSITE" id="PS50088">
    <property type="entry name" value="ANK_REPEAT"/>
    <property type="match status" value="3"/>
</dbReference>
<keyword evidence="2 3" id="KW-0040">ANK repeat</keyword>
<protein>
    <submittedName>
        <fullName evidence="5">ANK_REP_REGION domain-containing protein</fullName>
    </submittedName>
</protein>
<feature type="repeat" description="ANK" evidence="3">
    <location>
        <begin position="268"/>
        <end position="294"/>
    </location>
</feature>
<sequence>ICCRFPKLAEPTLSLADFPRSVGDTTALLVWLRNLKSTPTRRQGGEQLCQRRLLKITALLWHCRMGDTQSVRCLLKNSRYCRQYLVLSDVKSLPSIKLAVGSAEDDYLRQSPPLHLALLSGEQDLLRLLVMSKYRGAIEAVDQPLCRAPLHLAAGMADSKACSTLISLGASPSIVDANNRTPLHILALSSAAVPNKLSTTEVCATARVLITGQTPSGSNQSMSAKLFVDLPDEFGLTALHLAIIGSLSDLANCLISEFGASILTRDKRGQTPLHWAAVATDSKNKSVVENLLENFLPPSDDVKCNDLLTALSAKEHTCGATPLHLAAGANQVAAVRCLVARGAKIDAVDNRGLTPFHWAVTRRANDVVKTWLLENSWPVPFDAVLAVAACNNIPALELLIKNLHGLHESEATNCSTLLQPSMTPAHVAAAAGSVNSLAWALRARPDWLTMPDSERGWTPLHWAAACGHVTCASLLVDLGAPHTVFNAAMKDGWTPLDCALFAKQQRAVDWLRGRGAVTLEELRLRAANRIQRWWRRLRT</sequence>
<evidence type="ECO:0000256" key="3">
    <source>
        <dbReference type="PROSITE-ProRule" id="PRU00023"/>
    </source>
</evidence>